<name>A0A9C5ZGW9_9MUSC</name>
<evidence type="ECO:0000313" key="10">
    <source>
        <dbReference type="RefSeq" id="XP_037898388.1"/>
    </source>
</evidence>
<keyword evidence="1" id="KW-0723">Serine/threonine-protein kinase</keyword>
<dbReference type="KEGG" id="gfs:119643111"/>
<dbReference type="Pfam" id="PF00069">
    <property type="entry name" value="Pkinase"/>
    <property type="match status" value="1"/>
</dbReference>
<dbReference type="PANTHER" id="PTHR24351">
    <property type="entry name" value="RIBOSOMAL PROTEIN S6 KINASE"/>
    <property type="match status" value="1"/>
</dbReference>
<evidence type="ECO:0000256" key="6">
    <source>
        <dbReference type="ARBA" id="ARBA00022840"/>
    </source>
</evidence>
<dbReference type="PROSITE" id="PS50011">
    <property type="entry name" value="PROTEIN_KINASE_DOM"/>
    <property type="match status" value="1"/>
</dbReference>
<dbReference type="Proteomes" id="UP000092443">
    <property type="component" value="Unplaced"/>
</dbReference>
<proteinExistence type="predicted"/>
<protein>
    <submittedName>
        <fullName evidence="10">Serine/threonine-protein kinase N-like</fullName>
    </submittedName>
</protein>
<keyword evidence="2" id="KW-0597">Phosphoprotein</keyword>
<evidence type="ECO:0000256" key="5">
    <source>
        <dbReference type="ARBA" id="ARBA00022777"/>
    </source>
</evidence>
<organism evidence="9 10">
    <name type="scientific">Glossina fuscipes</name>
    <dbReference type="NCBI Taxonomy" id="7396"/>
    <lineage>
        <taxon>Eukaryota</taxon>
        <taxon>Metazoa</taxon>
        <taxon>Ecdysozoa</taxon>
        <taxon>Arthropoda</taxon>
        <taxon>Hexapoda</taxon>
        <taxon>Insecta</taxon>
        <taxon>Pterygota</taxon>
        <taxon>Neoptera</taxon>
        <taxon>Endopterygota</taxon>
        <taxon>Diptera</taxon>
        <taxon>Brachycera</taxon>
        <taxon>Muscomorpha</taxon>
        <taxon>Hippoboscoidea</taxon>
        <taxon>Glossinidae</taxon>
        <taxon>Glossina</taxon>
    </lineage>
</organism>
<feature type="domain" description="AGC-kinase C-terminal" evidence="8">
    <location>
        <begin position="110"/>
        <end position="177"/>
    </location>
</feature>
<reference evidence="10" key="1">
    <citation type="submission" date="2025-08" db="UniProtKB">
        <authorList>
            <consortium name="RefSeq"/>
        </authorList>
    </citation>
    <scope>IDENTIFICATION</scope>
    <source>
        <tissue evidence="10">Whole body pupa</tissue>
    </source>
</reference>
<dbReference type="SMART" id="SM00220">
    <property type="entry name" value="S_TKc"/>
    <property type="match status" value="1"/>
</dbReference>
<sequence>MGFGDRTGTFCGTPEFLAPEVLTDTSYTRAVDWWGLGVLIFEMLVGESPFPGDDEEEVFDSIVNDEVRYPRFLSLEAIAIMRRLLRKNPERRLGSSERDAEDVKKQAFFRSIVWDDLLLRKVKPPFVPTITHLEGVSIFDTEFTSQISQLTPPEEPRFLTEEEQMFFQDFTYTADWS</sequence>
<evidence type="ECO:0000259" key="7">
    <source>
        <dbReference type="PROSITE" id="PS50011"/>
    </source>
</evidence>
<evidence type="ECO:0000313" key="9">
    <source>
        <dbReference type="Proteomes" id="UP000092443"/>
    </source>
</evidence>
<dbReference type="Gene3D" id="1.10.510.10">
    <property type="entry name" value="Transferase(Phosphotransferase) domain 1"/>
    <property type="match status" value="1"/>
</dbReference>
<dbReference type="SUPFAM" id="SSF56112">
    <property type="entry name" value="Protein kinase-like (PK-like)"/>
    <property type="match status" value="1"/>
</dbReference>
<accession>A0A9C5ZGW9</accession>
<dbReference type="GeneID" id="119643111"/>
<dbReference type="AlphaFoldDB" id="A0A9C5ZGW9"/>
<keyword evidence="4" id="KW-0547">Nucleotide-binding</keyword>
<keyword evidence="6" id="KW-0067">ATP-binding</keyword>
<keyword evidence="5" id="KW-0418">Kinase</keyword>
<dbReference type="PROSITE" id="PS51285">
    <property type="entry name" value="AGC_KINASE_CTER"/>
    <property type="match status" value="1"/>
</dbReference>
<dbReference type="InterPro" id="IPR017892">
    <property type="entry name" value="Pkinase_C"/>
</dbReference>
<dbReference type="SMART" id="SM00133">
    <property type="entry name" value="S_TK_X"/>
    <property type="match status" value="1"/>
</dbReference>
<dbReference type="InterPro" id="IPR011009">
    <property type="entry name" value="Kinase-like_dom_sf"/>
</dbReference>
<dbReference type="GO" id="GO:0005524">
    <property type="term" value="F:ATP binding"/>
    <property type="evidence" value="ECO:0007669"/>
    <property type="project" value="UniProtKB-KW"/>
</dbReference>
<evidence type="ECO:0000256" key="1">
    <source>
        <dbReference type="ARBA" id="ARBA00022527"/>
    </source>
</evidence>
<evidence type="ECO:0000259" key="8">
    <source>
        <dbReference type="PROSITE" id="PS51285"/>
    </source>
</evidence>
<dbReference type="GO" id="GO:0004674">
    <property type="term" value="F:protein serine/threonine kinase activity"/>
    <property type="evidence" value="ECO:0007669"/>
    <property type="project" value="UniProtKB-KW"/>
</dbReference>
<dbReference type="Pfam" id="PF00433">
    <property type="entry name" value="Pkinase_C"/>
    <property type="match status" value="1"/>
</dbReference>
<dbReference type="RefSeq" id="XP_037898388.1">
    <property type="nucleotide sequence ID" value="XM_038042460.1"/>
</dbReference>
<keyword evidence="3" id="KW-0808">Transferase</keyword>
<gene>
    <name evidence="10" type="primary">LOC119643111</name>
</gene>
<dbReference type="InterPro" id="IPR000961">
    <property type="entry name" value="AGC-kinase_C"/>
</dbReference>
<evidence type="ECO:0000256" key="4">
    <source>
        <dbReference type="ARBA" id="ARBA00022741"/>
    </source>
</evidence>
<evidence type="ECO:0000256" key="3">
    <source>
        <dbReference type="ARBA" id="ARBA00022679"/>
    </source>
</evidence>
<evidence type="ECO:0000256" key="2">
    <source>
        <dbReference type="ARBA" id="ARBA00022553"/>
    </source>
</evidence>
<dbReference type="Gene3D" id="3.30.200.20">
    <property type="entry name" value="Phosphorylase Kinase, domain 1"/>
    <property type="match status" value="1"/>
</dbReference>
<keyword evidence="9" id="KW-1185">Reference proteome</keyword>
<feature type="domain" description="Protein kinase" evidence="7">
    <location>
        <begin position="1"/>
        <end position="109"/>
    </location>
</feature>
<dbReference type="InterPro" id="IPR000719">
    <property type="entry name" value="Prot_kinase_dom"/>
</dbReference>